<name>A7NFD7_ROSCS</name>
<evidence type="ECO:0000313" key="1">
    <source>
        <dbReference type="EMBL" id="ABU56159.1"/>
    </source>
</evidence>
<protein>
    <submittedName>
        <fullName evidence="1">Amidinotransferase</fullName>
    </submittedName>
</protein>
<dbReference type="GO" id="GO:0016990">
    <property type="term" value="F:arginine deiminase activity"/>
    <property type="evidence" value="ECO:0007669"/>
    <property type="project" value="TreeGrafter"/>
</dbReference>
<dbReference type="AlphaFoldDB" id="A7NFD7"/>
<keyword evidence="2" id="KW-1185">Reference proteome</keyword>
<dbReference type="SUPFAM" id="SSF55909">
    <property type="entry name" value="Pentein"/>
    <property type="match status" value="1"/>
</dbReference>
<dbReference type="EMBL" id="CP000804">
    <property type="protein sequence ID" value="ABU56159.1"/>
    <property type="molecule type" value="Genomic_DNA"/>
</dbReference>
<evidence type="ECO:0000313" key="2">
    <source>
        <dbReference type="Proteomes" id="UP000000263"/>
    </source>
</evidence>
<dbReference type="eggNOG" id="COG1834">
    <property type="taxonomic scope" value="Bacteria"/>
</dbReference>
<dbReference type="HOGENOM" id="CLU_057463_1_0_0"/>
<accession>A7NFD7</accession>
<dbReference type="Pfam" id="PF19420">
    <property type="entry name" value="DDAH_eukar"/>
    <property type="match status" value="1"/>
</dbReference>
<dbReference type="PANTHER" id="PTHR47271">
    <property type="entry name" value="ARGININE DEIMINASE"/>
    <property type="match status" value="1"/>
</dbReference>
<dbReference type="Gene3D" id="3.75.10.10">
    <property type="entry name" value="L-arginine/glycine Amidinotransferase, Chain A"/>
    <property type="match status" value="1"/>
</dbReference>
<dbReference type="STRING" id="383372.Rcas_0020"/>
<dbReference type="GO" id="GO:0019546">
    <property type="term" value="P:L-arginine deiminase pathway"/>
    <property type="evidence" value="ECO:0007669"/>
    <property type="project" value="TreeGrafter"/>
</dbReference>
<dbReference type="KEGG" id="rca:Rcas_0020"/>
<dbReference type="Proteomes" id="UP000000263">
    <property type="component" value="Chromosome"/>
</dbReference>
<keyword evidence="1" id="KW-0808">Transferase</keyword>
<dbReference type="GO" id="GO:0016740">
    <property type="term" value="F:transferase activity"/>
    <property type="evidence" value="ECO:0007669"/>
    <property type="project" value="UniProtKB-KW"/>
</dbReference>
<sequence>MKAGTTMRSYGAQSMIAPLRRVVVRRPDKAFGGADPKRWHYTARPDLARAQEEHDALVTILRSASIEVIYHDLPQPGRADAIFVFDPAIVTNAGAVILRMGKELRRGEETALAQCFAQIGVPILATLDGAALAEGGDLLWLDEETLAVGIGFRTNVEGLRQLTGALAPHGIRTLPVELPYYQGPDACLHLLSLISIVDERLAVVYPPLLSAPFYQELQRRGFRLIEVPDTEFPTMGPNVLALAPGQCLMLENNPVTKQRLEAAGCEVLTYRGDEISLKAEGGATCLTRPILRG</sequence>
<dbReference type="PANTHER" id="PTHR47271:SF2">
    <property type="entry name" value="ARGININE DEIMINASE"/>
    <property type="match status" value="1"/>
</dbReference>
<reference evidence="1 2" key="1">
    <citation type="submission" date="2007-08" db="EMBL/GenBank/DDBJ databases">
        <title>Complete sequence of Roseiflexus castenholzii DSM 13941.</title>
        <authorList>
            <consortium name="US DOE Joint Genome Institute"/>
            <person name="Copeland A."/>
            <person name="Lucas S."/>
            <person name="Lapidus A."/>
            <person name="Barry K."/>
            <person name="Glavina del Rio T."/>
            <person name="Dalin E."/>
            <person name="Tice H."/>
            <person name="Pitluck S."/>
            <person name="Thompson L.S."/>
            <person name="Brettin T."/>
            <person name="Bruce D."/>
            <person name="Detter J.C."/>
            <person name="Han C."/>
            <person name="Tapia R."/>
            <person name="Schmutz J."/>
            <person name="Larimer F."/>
            <person name="Land M."/>
            <person name="Hauser L."/>
            <person name="Kyrpides N."/>
            <person name="Mikhailova N."/>
            <person name="Bryant D.A."/>
            <person name="Hanada S."/>
            <person name="Tsukatani Y."/>
            <person name="Richardson P."/>
        </authorList>
    </citation>
    <scope>NUCLEOTIDE SEQUENCE [LARGE SCALE GENOMIC DNA]</scope>
    <source>
        <strain evidence="2">DSM 13941 / HLO8</strain>
    </source>
</reference>
<proteinExistence type="predicted"/>
<gene>
    <name evidence="1" type="ordered locus">Rcas_0020</name>
</gene>
<organism evidence="1 2">
    <name type="scientific">Roseiflexus castenholzii (strain DSM 13941 / HLO8)</name>
    <dbReference type="NCBI Taxonomy" id="383372"/>
    <lineage>
        <taxon>Bacteria</taxon>
        <taxon>Bacillati</taxon>
        <taxon>Chloroflexota</taxon>
        <taxon>Chloroflexia</taxon>
        <taxon>Chloroflexales</taxon>
        <taxon>Roseiflexineae</taxon>
        <taxon>Roseiflexaceae</taxon>
        <taxon>Roseiflexus</taxon>
    </lineage>
</organism>